<dbReference type="PANTHER" id="PTHR43353:SF6">
    <property type="entry name" value="CYTOPLASMIC ALDEHYDE DEHYDROGENASE (EUROFUNG)"/>
    <property type="match status" value="1"/>
</dbReference>
<keyword evidence="1" id="KW-0560">Oxidoreductase</keyword>
<dbReference type="SUPFAM" id="SSF53720">
    <property type="entry name" value="ALDH-like"/>
    <property type="match status" value="1"/>
</dbReference>
<keyword evidence="4" id="KW-1185">Reference proteome</keyword>
<dbReference type="GO" id="GO:0009450">
    <property type="term" value="P:gamma-aminobutyric acid catabolic process"/>
    <property type="evidence" value="ECO:0007669"/>
    <property type="project" value="TreeGrafter"/>
</dbReference>
<evidence type="ECO:0000313" key="3">
    <source>
        <dbReference type="EMBL" id="KAF4448969.1"/>
    </source>
</evidence>
<dbReference type="InterPro" id="IPR016162">
    <property type="entry name" value="Ald_DH_N"/>
</dbReference>
<dbReference type="InterPro" id="IPR016161">
    <property type="entry name" value="Ald_DH/histidinol_DH"/>
</dbReference>
<evidence type="ECO:0000256" key="1">
    <source>
        <dbReference type="ARBA" id="ARBA00023002"/>
    </source>
</evidence>
<dbReference type="InterPro" id="IPR050740">
    <property type="entry name" value="Aldehyde_DH_Superfamily"/>
</dbReference>
<dbReference type="InterPro" id="IPR016163">
    <property type="entry name" value="Ald_DH_C"/>
</dbReference>
<dbReference type="EMBL" id="JAADJG010000309">
    <property type="protein sequence ID" value="KAF4448969.1"/>
    <property type="molecule type" value="Genomic_DNA"/>
</dbReference>
<organism evidence="3 4">
    <name type="scientific">Fusarium austroafricanum</name>
    <dbReference type="NCBI Taxonomy" id="2364996"/>
    <lineage>
        <taxon>Eukaryota</taxon>
        <taxon>Fungi</taxon>
        <taxon>Dikarya</taxon>
        <taxon>Ascomycota</taxon>
        <taxon>Pezizomycotina</taxon>
        <taxon>Sordariomycetes</taxon>
        <taxon>Hypocreomycetidae</taxon>
        <taxon>Hypocreales</taxon>
        <taxon>Nectriaceae</taxon>
        <taxon>Fusarium</taxon>
        <taxon>Fusarium concolor species complex</taxon>
    </lineage>
</organism>
<dbReference type="Pfam" id="PF00171">
    <property type="entry name" value="Aldedh"/>
    <property type="match status" value="1"/>
</dbReference>
<proteinExistence type="predicted"/>
<dbReference type="PANTHER" id="PTHR43353">
    <property type="entry name" value="SUCCINATE-SEMIALDEHYDE DEHYDROGENASE, MITOCHONDRIAL"/>
    <property type="match status" value="1"/>
</dbReference>
<dbReference type="GO" id="GO:0004777">
    <property type="term" value="F:succinate-semialdehyde dehydrogenase (NAD+) activity"/>
    <property type="evidence" value="ECO:0007669"/>
    <property type="project" value="TreeGrafter"/>
</dbReference>
<dbReference type="Gene3D" id="3.40.605.10">
    <property type="entry name" value="Aldehyde Dehydrogenase, Chain A, domain 1"/>
    <property type="match status" value="1"/>
</dbReference>
<evidence type="ECO:0000313" key="4">
    <source>
        <dbReference type="Proteomes" id="UP000605986"/>
    </source>
</evidence>
<gene>
    <name evidence="3" type="ORF">F53441_7619</name>
</gene>
<dbReference type="AlphaFoldDB" id="A0A8H4KFU6"/>
<sequence>MLNSPASTNPQNGYIRAHVPMLIDGTPVMRTSDTQKHQPIEGGYFQGADIRDCEEAAASCSRSFVDWSTTSPTHRRALLLGLAERLSERQVEARAIIKSEIHCADDWASVNINDSIRHIEECAYLLTSRTLNGTIPHTASKGSYGLVFTRPLGVILGIAPWNAPLFLGFRAVIAPLAMGNTAILKGSELSPRTHHFIAELFGQAGFPPGVVNLILHRPQDAPDIVGHLIRHPAIRKVNFTGSTEVGRSIAQQAGQALKPVLLELGGKNCSIVLRDSDLVQAAEAVLTGATLNGTKLKGGQICMSTDLVLVDESVMDDFRIEIAKNLASRTGITFRLIGSKSPSRIRALISDAEAKGSSVQFSSNLDKGSNSPLIPITIFDSVNESMAYFRAESFGPCLGIVAVSDEAEAVKIVNDSGYGLSASIWTRDHYRAMSLARKLQVGAVHINSLTVHDEPTLPHGGTGLSGFGRFGAEWGLEEFVETQTVILNR</sequence>
<dbReference type="Proteomes" id="UP000605986">
    <property type="component" value="Unassembled WGS sequence"/>
</dbReference>
<accession>A0A8H4KFU6</accession>
<name>A0A8H4KFU6_9HYPO</name>
<comment type="caution">
    <text evidence="3">The sequence shown here is derived from an EMBL/GenBank/DDBJ whole genome shotgun (WGS) entry which is preliminary data.</text>
</comment>
<dbReference type="InterPro" id="IPR015590">
    <property type="entry name" value="Aldehyde_DH_dom"/>
</dbReference>
<protein>
    <recommendedName>
        <fullName evidence="2">Aldehyde dehydrogenase domain-containing protein</fullName>
    </recommendedName>
</protein>
<dbReference type="Gene3D" id="3.40.309.10">
    <property type="entry name" value="Aldehyde Dehydrogenase, Chain A, domain 2"/>
    <property type="match status" value="1"/>
</dbReference>
<dbReference type="OrthoDB" id="310895at2759"/>
<feature type="domain" description="Aldehyde dehydrogenase" evidence="2">
    <location>
        <begin position="44"/>
        <end position="485"/>
    </location>
</feature>
<reference evidence="3" key="1">
    <citation type="submission" date="2020-01" db="EMBL/GenBank/DDBJ databases">
        <title>Identification and distribution of gene clusters putatively required for synthesis of sphingolipid metabolism inhibitors in phylogenetically diverse species of the filamentous fungus Fusarium.</title>
        <authorList>
            <person name="Kim H.-S."/>
            <person name="Busman M."/>
            <person name="Brown D.W."/>
            <person name="Divon H."/>
            <person name="Uhlig S."/>
            <person name="Proctor R.H."/>
        </authorList>
    </citation>
    <scope>NUCLEOTIDE SEQUENCE</scope>
    <source>
        <strain evidence="3">NRRL 53441</strain>
    </source>
</reference>
<evidence type="ECO:0000259" key="2">
    <source>
        <dbReference type="Pfam" id="PF00171"/>
    </source>
</evidence>